<geneLocation type="plasmid" evidence="1">
    <name>p1</name>
</geneLocation>
<proteinExistence type="predicted"/>
<dbReference type="Proteomes" id="UP000298693">
    <property type="component" value="Plasmid p1"/>
</dbReference>
<gene>
    <name evidence="1" type="ORF">D3869_16100</name>
</gene>
<name>A0A4D8R7W9_AZOBR</name>
<evidence type="ECO:0000313" key="1">
    <source>
        <dbReference type="EMBL" id="QCO16826.1"/>
    </source>
</evidence>
<reference evidence="1 2" key="1">
    <citation type="submission" date="2018-09" db="EMBL/GenBank/DDBJ databases">
        <title>Whole genome based analysis of evolution and adaptive divergence in Indian and Brazilian strains of Azospirillum brasilense.</title>
        <authorList>
            <person name="Singh C."/>
            <person name="Tripathi A.K."/>
        </authorList>
    </citation>
    <scope>NUCLEOTIDE SEQUENCE [LARGE SCALE GENOMIC DNA]</scope>
    <source>
        <strain evidence="1 2">MTCC4039</strain>
        <plasmid evidence="1 2">p1</plasmid>
    </source>
</reference>
<evidence type="ECO:0000313" key="2">
    <source>
        <dbReference type="Proteomes" id="UP000298693"/>
    </source>
</evidence>
<accession>A0A4D8R7W9</accession>
<organism evidence="1 2">
    <name type="scientific">Azospirillum brasilense</name>
    <dbReference type="NCBI Taxonomy" id="192"/>
    <lineage>
        <taxon>Bacteria</taxon>
        <taxon>Pseudomonadati</taxon>
        <taxon>Pseudomonadota</taxon>
        <taxon>Alphaproteobacteria</taxon>
        <taxon>Rhodospirillales</taxon>
        <taxon>Azospirillaceae</taxon>
        <taxon>Azospirillum</taxon>
    </lineage>
</organism>
<dbReference type="EMBL" id="CP032346">
    <property type="protein sequence ID" value="QCO16826.1"/>
    <property type="molecule type" value="Genomic_DNA"/>
</dbReference>
<dbReference type="AlphaFoldDB" id="A0A4D8R7W9"/>
<sequence>MDETKLTAALPNLDIQILHRDDPERGTETIAVQITATPSFDALRGMMGTALLASANPLFNPAFANANPMLAPWLAPWMTPMRMWSDAVRQAWAPWLRLTAPTVGRKP</sequence>
<protein>
    <submittedName>
        <fullName evidence="1">Uncharacterized protein</fullName>
    </submittedName>
</protein>
<dbReference type="RefSeq" id="WP_137141001.1">
    <property type="nucleotide sequence ID" value="NZ_CP032346.1"/>
</dbReference>
<keyword evidence="1" id="KW-0614">Plasmid</keyword>